<protein>
    <submittedName>
        <fullName evidence="1">Uncharacterized protein</fullName>
    </submittedName>
</protein>
<gene>
    <name evidence="1" type="ORF">COB21_02095</name>
</gene>
<accession>A0A2A4X5U9</accession>
<organism evidence="1 2">
    <name type="scientific">Aerophobetes bacterium</name>
    <dbReference type="NCBI Taxonomy" id="2030807"/>
    <lineage>
        <taxon>Bacteria</taxon>
        <taxon>Candidatus Aerophobota</taxon>
    </lineage>
</organism>
<evidence type="ECO:0000313" key="2">
    <source>
        <dbReference type="Proteomes" id="UP000218775"/>
    </source>
</evidence>
<name>A0A2A4X5U9_UNCAE</name>
<comment type="caution">
    <text evidence="1">The sequence shown here is derived from an EMBL/GenBank/DDBJ whole genome shotgun (WGS) entry which is preliminary data.</text>
</comment>
<dbReference type="AlphaFoldDB" id="A0A2A4X5U9"/>
<reference evidence="2" key="1">
    <citation type="submission" date="2017-08" db="EMBL/GenBank/DDBJ databases">
        <title>A dynamic microbial community with high functional redundancy inhabits the cold, oxic subseafloor aquifer.</title>
        <authorList>
            <person name="Tully B.J."/>
            <person name="Wheat C.G."/>
            <person name="Glazer B.T."/>
            <person name="Huber J.A."/>
        </authorList>
    </citation>
    <scope>NUCLEOTIDE SEQUENCE [LARGE SCALE GENOMIC DNA]</scope>
</reference>
<evidence type="ECO:0000313" key="1">
    <source>
        <dbReference type="EMBL" id="PCI77973.1"/>
    </source>
</evidence>
<sequence>MSIELIMQNLPEQVSPEQANQDVLNMRESSLAVITFAHDVFLRGVEVNFTDEGVIALSEESLNFIATRTGQEPSEESRAEILTTAQLMHAVYCEKTDQVPIMPG</sequence>
<proteinExistence type="predicted"/>
<dbReference type="Proteomes" id="UP000218775">
    <property type="component" value="Unassembled WGS sequence"/>
</dbReference>
<dbReference type="EMBL" id="NVUK01000010">
    <property type="protein sequence ID" value="PCI77973.1"/>
    <property type="molecule type" value="Genomic_DNA"/>
</dbReference>